<dbReference type="Gene3D" id="3.40.630.30">
    <property type="match status" value="1"/>
</dbReference>
<dbReference type="CDD" id="cd04301">
    <property type="entry name" value="NAT_SF"/>
    <property type="match status" value="1"/>
</dbReference>
<dbReference type="GO" id="GO:0016747">
    <property type="term" value="F:acyltransferase activity, transferring groups other than amino-acyl groups"/>
    <property type="evidence" value="ECO:0007669"/>
    <property type="project" value="InterPro"/>
</dbReference>
<evidence type="ECO:0000313" key="2">
    <source>
        <dbReference type="EMBL" id="MVB10751.1"/>
    </source>
</evidence>
<accession>A0A6N8HY21</accession>
<proteinExistence type="predicted"/>
<sequence length="159" mass="17288">MIDLLVRLYEIEENLEEELRLQKEGIRVFRLLATDIGKAVEFARSFGEGWANECMAACTNHPPTCFVAVREKQIVGFACYDATAKDFFGPTGVLKSERGKGVGAILLKKCLCAMRAQGYAYAVIGGVGDALPFYEKTVGATSIERSSPGVYSTLIGFSS</sequence>
<name>A0A6N8HY21_9FIRM</name>
<dbReference type="SUPFAM" id="SSF55729">
    <property type="entry name" value="Acyl-CoA N-acyltransferases (Nat)"/>
    <property type="match status" value="1"/>
</dbReference>
<protein>
    <recommendedName>
        <fullName evidence="1">N-acetyltransferase domain-containing protein</fullName>
    </recommendedName>
</protein>
<reference evidence="2 3" key="1">
    <citation type="submission" date="2019-09" db="EMBL/GenBank/DDBJ databases">
        <title>Genome sequence of Clostridium sp. EA1.</title>
        <authorList>
            <person name="Poehlein A."/>
            <person name="Bengelsdorf F.R."/>
            <person name="Daniel R."/>
        </authorList>
    </citation>
    <scope>NUCLEOTIDE SEQUENCE [LARGE SCALE GENOMIC DNA]</scope>
    <source>
        <strain evidence="2 3">EA1</strain>
    </source>
</reference>
<organism evidence="2 3">
    <name type="scientific">Caproicibacter fermentans</name>
    <dbReference type="NCBI Taxonomy" id="2576756"/>
    <lineage>
        <taxon>Bacteria</taxon>
        <taxon>Bacillati</taxon>
        <taxon>Bacillota</taxon>
        <taxon>Clostridia</taxon>
        <taxon>Eubacteriales</taxon>
        <taxon>Acutalibacteraceae</taxon>
        <taxon>Caproicibacter</taxon>
    </lineage>
</organism>
<dbReference type="Proteomes" id="UP000469440">
    <property type="component" value="Unassembled WGS sequence"/>
</dbReference>
<comment type="caution">
    <text evidence="2">The sequence shown here is derived from an EMBL/GenBank/DDBJ whole genome shotgun (WGS) entry which is preliminary data.</text>
</comment>
<feature type="domain" description="N-acetyltransferase" evidence="1">
    <location>
        <begin position="26"/>
        <end position="159"/>
    </location>
</feature>
<dbReference type="Pfam" id="PF00583">
    <property type="entry name" value="Acetyltransf_1"/>
    <property type="match status" value="1"/>
</dbReference>
<dbReference type="InterPro" id="IPR000182">
    <property type="entry name" value="GNAT_dom"/>
</dbReference>
<dbReference type="PROSITE" id="PS51186">
    <property type="entry name" value="GNAT"/>
    <property type="match status" value="1"/>
</dbReference>
<dbReference type="InterPro" id="IPR016181">
    <property type="entry name" value="Acyl_CoA_acyltransferase"/>
</dbReference>
<evidence type="ECO:0000313" key="3">
    <source>
        <dbReference type="Proteomes" id="UP000469440"/>
    </source>
</evidence>
<dbReference type="RefSeq" id="WP_330593879.1">
    <property type="nucleotide sequence ID" value="NZ_VWXL01000047.1"/>
</dbReference>
<dbReference type="AlphaFoldDB" id="A0A6N8HY21"/>
<keyword evidence="3" id="KW-1185">Reference proteome</keyword>
<dbReference type="EMBL" id="VWXL01000047">
    <property type="protein sequence ID" value="MVB10751.1"/>
    <property type="molecule type" value="Genomic_DNA"/>
</dbReference>
<evidence type="ECO:0000259" key="1">
    <source>
        <dbReference type="PROSITE" id="PS51186"/>
    </source>
</evidence>
<gene>
    <name evidence="2" type="ORF">CAFE_14490</name>
</gene>